<dbReference type="PANTHER" id="PTHR10066">
    <property type="entry name" value="BETA-GLUCURONIDASE"/>
    <property type="match status" value="1"/>
</dbReference>
<keyword evidence="4 9" id="KW-0378">Hydrolase</keyword>
<feature type="domain" description="Glycoside hydrolase family 2 catalytic" evidence="7">
    <location>
        <begin position="304"/>
        <end position="542"/>
    </location>
</feature>
<dbReference type="SUPFAM" id="SSF49785">
    <property type="entry name" value="Galactose-binding domain-like"/>
    <property type="match status" value="1"/>
</dbReference>
<evidence type="ECO:0000313" key="10">
    <source>
        <dbReference type="Proteomes" id="UP001597438"/>
    </source>
</evidence>
<dbReference type="InterPro" id="IPR036156">
    <property type="entry name" value="Beta-gal/glucu_dom_sf"/>
</dbReference>
<keyword evidence="5" id="KW-0326">Glycosidase</keyword>
<evidence type="ECO:0000259" key="6">
    <source>
        <dbReference type="Pfam" id="PF00703"/>
    </source>
</evidence>
<sequence length="601" mass="69878">MLKTESFLKTYFLSLNSVFFLLALLPQIGFTQTSEPLITSISARNSISLDGTWNYIVDPYKTGFRDSKRYDFGQETPEEEAFVEYKFQAGNTLKVPGDWNTQKEEIFYYEGLLWYQRTFQVNKKNNKEYALYFGAANYKTTVFLNGSKIGSHEGGFTPFNFNVTAKLREGKNHIVVAVDNERRPEYVPTLKTDWWNYGGITRSVKLLELNTSYIRTFKVQLDIEDPDYLKGFVHLSDSLEENLTLRIPELNLSKKLKTNESGVAEFSIKAKPQRWSPENPKLYEVLISSTHDTLKETIGFRTIEAKDTEILLNGKSIFLKGISIHEEAPFDGGRVYNEDQAKQLLTWAKELNANYVRLAHYPHNEAMVREADRMGLLVWSEIPVYWDILWENSHSYQVAEQMLTEMITRDQNRASVIIWSVANETPQGEARTDFLKKLITKTKELDDDRLISAALHEVRYDREENTKYIEDELANYVDLLSINNYCGWYGGSDCQNLKWATNFNKPMIMSEYGGGSLQGLNGSVDERWTEEFQAEIYRQHVKMFNKIPFLAGVSPWILKDFRSPLRMHATYQNYWNRKGLISDRGIKKKAFYILQDFYKTK</sequence>
<proteinExistence type="inferred from homology"/>
<dbReference type="InterPro" id="IPR017853">
    <property type="entry name" value="GH"/>
</dbReference>
<dbReference type="InterPro" id="IPR006104">
    <property type="entry name" value="Glyco_hydro_2_N"/>
</dbReference>
<dbReference type="InterPro" id="IPR013783">
    <property type="entry name" value="Ig-like_fold"/>
</dbReference>
<accession>A0ABW5X325</accession>
<feature type="domain" description="Glycoside hydrolase family 2 immunoglobulin-like beta-sandwich" evidence="6">
    <location>
        <begin position="217"/>
        <end position="301"/>
    </location>
</feature>
<reference evidence="10" key="1">
    <citation type="journal article" date="2019" name="Int. J. Syst. Evol. Microbiol.">
        <title>The Global Catalogue of Microorganisms (GCM) 10K type strain sequencing project: providing services to taxonomists for standard genome sequencing and annotation.</title>
        <authorList>
            <consortium name="The Broad Institute Genomics Platform"/>
            <consortium name="The Broad Institute Genome Sequencing Center for Infectious Disease"/>
            <person name="Wu L."/>
            <person name="Ma J."/>
        </authorList>
    </citation>
    <scope>NUCLEOTIDE SEQUENCE [LARGE SCALE GENOMIC DNA]</scope>
    <source>
        <strain evidence="10">KCTC 52925</strain>
    </source>
</reference>
<evidence type="ECO:0000256" key="2">
    <source>
        <dbReference type="ARBA" id="ARBA00012761"/>
    </source>
</evidence>
<dbReference type="InterPro" id="IPR006101">
    <property type="entry name" value="Glyco_hydro_2"/>
</dbReference>
<evidence type="ECO:0000256" key="3">
    <source>
        <dbReference type="ARBA" id="ARBA00016205"/>
    </source>
</evidence>
<comment type="caution">
    <text evidence="9">The sequence shown here is derived from an EMBL/GenBank/DDBJ whole genome shotgun (WGS) entry which is preliminary data.</text>
</comment>
<dbReference type="EMBL" id="JBHUOJ010000012">
    <property type="protein sequence ID" value="MFD2832953.1"/>
    <property type="molecule type" value="Genomic_DNA"/>
</dbReference>
<dbReference type="Pfam" id="PF02837">
    <property type="entry name" value="Glyco_hydro_2_N"/>
    <property type="match status" value="1"/>
</dbReference>
<dbReference type="Pfam" id="PF00703">
    <property type="entry name" value="Glyco_hydro_2"/>
    <property type="match status" value="1"/>
</dbReference>
<evidence type="ECO:0000256" key="1">
    <source>
        <dbReference type="ARBA" id="ARBA00007401"/>
    </source>
</evidence>
<dbReference type="Gene3D" id="2.60.40.10">
    <property type="entry name" value="Immunoglobulins"/>
    <property type="match status" value="1"/>
</dbReference>
<keyword evidence="10" id="KW-1185">Reference proteome</keyword>
<evidence type="ECO:0000256" key="5">
    <source>
        <dbReference type="ARBA" id="ARBA00023295"/>
    </source>
</evidence>
<dbReference type="SUPFAM" id="SSF49303">
    <property type="entry name" value="beta-Galactosidase/glucuronidase domain"/>
    <property type="match status" value="1"/>
</dbReference>
<dbReference type="InterPro" id="IPR008979">
    <property type="entry name" value="Galactose-bd-like_sf"/>
</dbReference>
<dbReference type="PRINTS" id="PR00132">
    <property type="entry name" value="GLHYDRLASE2"/>
</dbReference>
<dbReference type="Pfam" id="PF02836">
    <property type="entry name" value="Glyco_hydro_2_C"/>
    <property type="match status" value="1"/>
</dbReference>
<dbReference type="Gene3D" id="2.60.120.260">
    <property type="entry name" value="Galactose-binding domain-like"/>
    <property type="match status" value="1"/>
</dbReference>
<evidence type="ECO:0000256" key="4">
    <source>
        <dbReference type="ARBA" id="ARBA00022801"/>
    </source>
</evidence>
<comment type="similarity">
    <text evidence="1">Belongs to the glycosyl hydrolase 2 family.</text>
</comment>
<dbReference type="Gene3D" id="3.20.20.80">
    <property type="entry name" value="Glycosidases"/>
    <property type="match status" value="1"/>
</dbReference>
<dbReference type="Proteomes" id="UP001597438">
    <property type="component" value="Unassembled WGS sequence"/>
</dbReference>
<dbReference type="PANTHER" id="PTHR10066:SF67">
    <property type="entry name" value="BETA-GLUCURONIDASE"/>
    <property type="match status" value="1"/>
</dbReference>
<dbReference type="InterPro" id="IPR006102">
    <property type="entry name" value="Ig-like_GH2"/>
</dbReference>
<organism evidence="9 10">
    <name type="scientific">Christiangramia antarctica</name>
    <dbReference type="NCBI Taxonomy" id="2058158"/>
    <lineage>
        <taxon>Bacteria</taxon>
        <taxon>Pseudomonadati</taxon>
        <taxon>Bacteroidota</taxon>
        <taxon>Flavobacteriia</taxon>
        <taxon>Flavobacteriales</taxon>
        <taxon>Flavobacteriaceae</taxon>
        <taxon>Christiangramia</taxon>
    </lineage>
</organism>
<dbReference type="GO" id="GO:0016787">
    <property type="term" value="F:hydrolase activity"/>
    <property type="evidence" value="ECO:0007669"/>
    <property type="project" value="UniProtKB-KW"/>
</dbReference>
<evidence type="ECO:0000259" key="8">
    <source>
        <dbReference type="Pfam" id="PF02837"/>
    </source>
</evidence>
<evidence type="ECO:0000313" key="9">
    <source>
        <dbReference type="EMBL" id="MFD2832953.1"/>
    </source>
</evidence>
<dbReference type="RefSeq" id="WP_251741404.1">
    <property type="nucleotide sequence ID" value="NZ_JBHUOJ010000012.1"/>
</dbReference>
<name>A0ABW5X325_9FLAO</name>
<feature type="domain" description="Glycosyl hydrolases family 2 sugar binding" evidence="8">
    <location>
        <begin position="48"/>
        <end position="208"/>
    </location>
</feature>
<dbReference type="InterPro" id="IPR006103">
    <property type="entry name" value="Glyco_hydro_2_cat"/>
</dbReference>
<evidence type="ECO:0000259" key="7">
    <source>
        <dbReference type="Pfam" id="PF02836"/>
    </source>
</evidence>
<gene>
    <name evidence="9" type="ORF">ACFSYS_06600</name>
</gene>
<protein>
    <recommendedName>
        <fullName evidence="3">Beta-glucuronidase</fullName>
        <ecNumber evidence="2">3.2.1.31</ecNumber>
    </recommendedName>
</protein>
<dbReference type="SUPFAM" id="SSF51445">
    <property type="entry name" value="(Trans)glycosidases"/>
    <property type="match status" value="1"/>
</dbReference>
<dbReference type="EC" id="3.2.1.31" evidence="2"/>